<sequence>MAIIKQLALALAILATGAMGGITFNCDPSKAPGEGPGNCQSTSVYQCSYLCPAGYNCGTDAASCWNTADGFTCYCNGHA</sequence>
<feature type="chain" id="PRO_5026038089" evidence="1">
    <location>
        <begin position="21"/>
        <end position="79"/>
    </location>
</feature>
<evidence type="ECO:0000313" key="3">
    <source>
        <dbReference type="Proteomes" id="UP000799436"/>
    </source>
</evidence>
<keyword evidence="3" id="KW-1185">Reference proteome</keyword>
<dbReference type="EMBL" id="ML995821">
    <property type="protein sequence ID" value="KAF2771079.1"/>
    <property type="molecule type" value="Genomic_DNA"/>
</dbReference>
<name>A0A6G1LET0_9PEZI</name>
<feature type="signal peptide" evidence="1">
    <location>
        <begin position="1"/>
        <end position="20"/>
    </location>
</feature>
<organism evidence="2 3">
    <name type="scientific">Teratosphaeria nubilosa</name>
    <dbReference type="NCBI Taxonomy" id="161662"/>
    <lineage>
        <taxon>Eukaryota</taxon>
        <taxon>Fungi</taxon>
        <taxon>Dikarya</taxon>
        <taxon>Ascomycota</taxon>
        <taxon>Pezizomycotina</taxon>
        <taxon>Dothideomycetes</taxon>
        <taxon>Dothideomycetidae</taxon>
        <taxon>Mycosphaerellales</taxon>
        <taxon>Teratosphaeriaceae</taxon>
        <taxon>Teratosphaeria</taxon>
    </lineage>
</organism>
<gene>
    <name evidence="2" type="ORF">EJ03DRAFT_325876</name>
</gene>
<dbReference type="AlphaFoldDB" id="A0A6G1LET0"/>
<evidence type="ECO:0000256" key="1">
    <source>
        <dbReference type="SAM" id="SignalP"/>
    </source>
</evidence>
<keyword evidence="1" id="KW-0732">Signal</keyword>
<proteinExistence type="predicted"/>
<evidence type="ECO:0000313" key="2">
    <source>
        <dbReference type="EMBL" id="KAF2771079.1"/>
    </source>
</evidence>
<reference evidence="2" key="1">
    <citation type="journal article" date="2020" name="Stud. Mycol.">
        <title>101 Dothideomycetes genomes: a test case for predicting lifestyles and emergence of pathogens.</title>
        <authorList>
            <person name="Haridas S."/>
            <person name="Albert R."/>
            <person name="Binder M."/>
            <person name="Bloem J."/>
            <person name="Labutti K."/>
            <person name="Salamov A."/>
            <person name="Andreopoulos B."/>
            <person name="Baker S."/>
            <person name="Barry K."/>
            <person name="Bills G."/>
            <person name="Bluhm B."/>
            <person name="Cannon C."/>
            <person name="Castanera R."/>
            <person name="Culley D."/>
            <person name="Daum C."/>
            <person name="Ezra D."/>
            <person name="Gonzalez J."/>
            <person name="Henrissat B."/>
            <person name="Kuo A."/>
            <person name="Liang C."/>
            <person name="Lipzen A."/>
            <person name="Lutzoni F."/>
            <person name="Magnuson J."/>
            <person name="Mondo S."/>
            <person name="Nolan M."/>
            <person name="Ohm R."/>
            <person name="Pangilinan J."/>
            <person name="Park H.-J."/>
            <person name="Ramirez L."/>
            <person name="Alfaro M."/>
            <person name="Sun H."/>
            <person name="Tritt A."/>
            <person name="Yoshinaga Y."/>
            <person name="Zwiers L.-H."/>
            <person name="Turgeon B."/>
            <person name="Goodwin S."/>
            <person name="Spatafora J."/>
            <person name="Crous P."/>
            <person name="Grigoriev I."/>
        </authorList>
    </citation>
    <scope>NUCLEOTIDE SEQUENCE</scope>
    <source>
        <strain evidence="2">CBS 116005</strain>
    </source>
</reference>
<dbReference type="Proteomes" id="UP000799436">
    <property type="component" value="Unassembled WGS sequence"/>
</dbReference>
<accession>A0A6G1LET0</accession>
<protein>
    <submittedName>
        <fullName evidence="2">Uncharacterized protein</fullName>
    </submittedName>
</protein>